<evidence type="ECO:0000313" key="2">
    <source>
        <dbReference type="Proteomes" id="UP001642260"/>
    </source>
</evidence>
<evidence type="ECO:0000313" key="1">
    <source>
        <dbReference type="EMBL" id="CAH8391938.1"/>
    </source>
</evidence>
<sequence>MTKVAGGIRNKGDHYMCCFYALCDLISSSAVLHGQLETYKPLSQIFIFRYADPADFAIRKKGHYCYECDFYTALKFAKESTSGIPLAYKYEMAGKFKCAIKWKIKSGELTFQIKEVYKYETLEQALERLKTHTVAASLLCYEGWDDEGLYSGLTEKACLEGIHEVIMLACV</sequence>
<dbReference type="AlphaFoldDB" id="A0ABC8M6K6"/>
<name>A0ABC8M6K6_ERUVS</name>
<dbReference type="Proteomes" id="UP001642260">
    <property type="component" value="Unassembled WGS sequence"/>
</dbReference>
<gene>
    <name evidence="1" type="ORF">ERUC_LOCUS44421</name>
</gene>
<accession>A0ABC8M6K6</accession>
<keyword evidence="2" id="KW-1185">Reference proteome</keyword>
<protein>
    <submittedName>
        <fullName evidence="1">Uncharacterized protein</fullName>
    </submittedName>
</protein>
<comment type="caution">
    <text evidence="1">The sequence shown here is derived from an EMBL/GenBank/DDBJ whole genome shotgun (WGS) entry which is preliminary data.</text>
</comment>
<reference evidence="1 2" key="1">
    <citation type="submission" date="2022-03" db="EMBL/GenBank/DDBJ databases">
        <authorList>
            <person name="Macdonald S."/>
            <person name="Ahmed S."/>
            <person name="Newling K."/>
        </authorList>
    </citation>
    <scope>NUCLEOTIDE SEQUENCE [LARGE SCALE GENOMIC DNA]</scope>
</reference>
<proteinExistence type="predicted"/>
<dbReference type="EMBL" id="CAKOAT010972931">
    <property type="protein sequence ID" value="CAH8391938.1"/>
    <property type="molecule type" value="Genomic_DNA"/>
</dbReference>
<organism evidence="1 2">
    <name type="scientific">Eruca vesicaria subsp. sativa</name>
    <name type="common">Garden rocket</name>
    <name type="synonym">Eruca sativa</name>
    <dbReference type="NCBI Taxonomy" id="29727"/>
    <lineage>
        <taxon>Eukaryota</taxon>
        <taxon>Viridiplantae</taxon>
        <taxon>Streptophyta</taxon>
        <taxon>Embryophyta</taxon>
        <taxon>Tracheophyta</taxon>
        <taxon>Spermatophyta</taxon>
        <taxon>Magnoliopsida</taxon>
        <taxon>eudicotyledons</taxon>
        <taxon>Gunneridae</taxon>
        <taxon>Pentapetalae</taxon>
        <taxon>rosids</taxon>
        <taxon>malvids</taxon>
        <taxon>Brassicales</taxon>
        <taxon>Brassicaceae</taxon>
        <taxon>Brassiceae</taxon>
        <taxon>Eruca</taxon>
    </lineage>
</organism>